<reference evidence="2" key="1">
    <citation type="journal article" date="2019" name="Int. J. Syst. Evol. Microbiol.">
        <title>The Global Catalogue of Microorganisms (GCM) 10K type strain sequencing project: providing services to taxonomists for standard genome sequencing and annotation.</title>
        <authorList>
            <consortium name="The Broad Institute Genomics Platform"/>
            <consortium name="The Broad Institute Genome Sequencing Center for Infectious Disease"/>
            <person name="Wu L."/>
            <person name="Ma J."/>
        </authorList>
    </citation>
    <scope>NUCLEOTIDE SEQUENCE [LARGE SCALE GENOMIC DNA]</scope>
    <source>
        <strain evidence="2">CGMCC 4.7357</strain>
    </source>
</reference>
<organism evidence="1 2">
    <name type="scientific">Falsiporphyromonas endometrii</name>
    <dbReference type="NCBI Taxonomy" id="1387297"/>
    <lineage>
        <taxon>Bacteria</taxon>
        <taxon>Pseudomonadati</taxon>
        <taxon>Bacteroidota</taxon>
        <taxon>Bacteroidia</taxon>
        <taxon>Bacteroidales</taxon>
        <taxon>Porphyromonadaceae</taxon>
        <taxon>Falsiporphyromonas</taxon>
    </lineage>
</organism>
<evidence type="ECO:0000313" key="2">
    <source>
        <dbReference type="Proteomes" id="UP001596020"/>
    </source>
</evidence>
<gene>
    <name evidence="1" type="ORF">ACFO3G_06290</name>
</gene>
<proteinExistence type="predicted"/>
<dbReference type="EMBL" id="JBHSGO010000183">
    <property type="protein sequence ID" value="MFC4666205.1"/>
    <property type="molecule type" value="Genomic_DNA"/>
</dbReference>
<evidence type="ECO:0000313" key="1">
    <source>
        <dbReference type="EMBL" id="MFC4666205.1"/>
    </source>
</evidence>
<dbReference type="SUPFAM" id="SSF53756">
    <property type="entry name" value="UDP-Glycosyltransferase/glycogen phosphorylase"/>
    <property type="match status" value="1"/>
</dbReference>
<evidence type="ECO:0008006" key="3">
    <source>
        <dbReference type="Google" id="ProtNLM"/>
    </source>
</evidence>
<accession>A0ABV9K7M8</accession>
<dbReference type="RefSeq" id="WP_380079041.1">
    <property type="nucleotide sequence ID" value="NZ_JBHSGO010000183.1"/>
</dbReference>
<dbReference type="Gene3D" id="3.40.50.12580">
    <property type="match status" value="1"/>
</dbReference>
<dbReference type="Proteomes" id="UP001596020">
    <property type="component" value="Unassembled WGS sequence"/>
</dbReference>
<sequence length="434" mass="50670">MKLRSITSAIYKHSPKRVQFCITQTKAFLRERIVDPLRIPKIQSEIASLVQRVAKRERYRFVFLVPISSQWKHDLLYEALSKDPSFDVDILVCPTEFPMSSEVKEKYCFTLYEMRKSGYHPIEAVRSEYSLLPIDSLGADILFYITPYDVLMPQEYRMSCTYQEALLCYSRYGYLFDTTRQWHVNKNFGFLWQIFLSSKSDELLYHKYSTFGGTNGFALGPILIDNLRKAERETPKDAPPLVIIAPHHSIEPWGYALSNFLRMADYFKTLPQKFEGRLKFAFKPHPHLKSKLYNLPSWGREKTDKYYTFWQKTPGCELQEGPYADLFARSAAMVHDCSAFCLEYQLCNKPALFIRRNHRIPKKLDEVGQLAFSLHTMADESYEIDVFLNRVAAHTIRQDLDKQKELSQKALPYGDRSVADVIVRHIKKSLKVAE</sequence>
<dbReference type="InterPro" id="IPR043148">
    <property type="entry name" value="TagF_C"/>
</dbReference>
<keyword evidence="2" id="KW-1185">Reference proteome</keyword>
<name>A0ABV9K7M8_9PORP</name>
<protein>
    <recommendedName>
        <fullName evidence="3">CDP-Glycerol:Poly(Glycerophosphate) glycerophosphotransferase</fullName>
    </recommendedName>
</protein>
<comment type="caution">
    <text evidence="1">The sequence shown here is derived from an EMBL/GenBank/DDBJ whole genome shotgun (WGS) entry which is preliminary data.</text>
</comment>